<evidence type="ECO:0000313" key="6">
    <source>
        <dbReference type="Proteomes" id="UP000013783"/>
    </source>
</evidence>
<dbReference type="PANTHER" id="PTHR30185:SF18">
    <property type="entry name" value="TRANSCRIPTIONAL REGULATOR MTLR"/>
    <property type="match status" value="1"/>
</dbReference>
<dbReference type="EMBL" id="ASWA01000004">
    <property type="protein sequence ID" value="EOT64866.1"/>
    <property type="molecule type" value="Genomic_DNA"/>
</dbReference>
<dbReference type="STRING" id="71451.RV07_GL001277"/>
<dbReference type="OrthoDB" id="1646817at2"/>
<dbReference type="PANTHER" id="PTHR30185">
    <property type="entry name" value="CRYPTIC BETA-GLUCOSIDE BGL OPERON ANTITERMINATOR"/>
    <property type="match status" value="1"/>
</dbReference>
<dbReference type="Proteomes" id="UP000013783">
    <property type="component" value="Unassembled WGS sequence"/>
</dbReference>
<reference evidence="5 7" key="2">
    <citation type="submission" date="2013-03" db="EMBL/GenBank/DDBJ databases">
        <title>The Genome Sequence of Enterococcus malodoratus ATCC_43197 (PacBio/Illumina hybrid assembly).</title>
        <authorList>
            <consortium name="The Broad Institute Genomics Platform"/>
            <consortium name="The Broad Institute Genome Sequencing Center for Infectious Disease"/>
            <person name="Earl A."/>
            <person name="Russ C."/>
            <person name="Gilmore M."/>
            <person name="Surin D."/>
            <person name="Walker B."/>
            <person name="Young S."/>
            <person name="Zeng Q."/>
            <person name="Gargeya S."/>
            <person name="Fitzgerald M."/>
            <person name="Haas B."/>
            <person name="Abouelleil A."/>
            <person name="Allen A.W."/>
            <person name="Alvarado L."/>
            <person name="Arachchi H.M."/>
            <person name="Berlin A.M."/>
            <person name="Chapman S.B."/>
            <person name="Gainer-Dewar J."/>
            <person name="Goldberg J."/>
            <person name="Griggs A."/>
            <person name="Gujja S."/>
            <person name="Hansen M."/>
            <person name="Howarth C."/>
            <person name="Imamovic A."/>
            <person name="Ireland A."/>
            <person name="Larimer J."/>
            <person name="McCowan C."/>
            <person name="Murphy C."/>
            <person name="Pearson M."/>
            <person name="Poon T.W."/>
            <person name="Priest M."/>
            <person name="Roberts A."/>
            <person name="Saif S."/>
            <person name="Shea T."/>
            <person name="Sisk P."/>
            <person name="Sykes S."/>
            <person name="Wortman J."/>
            <person name="Nusbaum C."/>
            <person name="Birren B."/>
        </authorList>
    </citation>
    <scope>NUCLEOTIDE SEQUENCE [LARGE SCALE GENOMIC DNA]</scope>
    <source>
        <strain evidence="5 7">ATCC 43197</strain>
    </source>
</reference>
<proteinExistence type="predicted"/>
<dbReference type="Pfam" id="PF05043">
    <property type="entry name" value="Mga"/>
    <property type="match status" value="1"/>
</dbReference>
<accession>R2R702</accession>
<feature type="domain" description="Mga helix-turn-helix" evidence="3">
    <location>
        <begin position="74"/>
        <end position="160"/>
    </location>
</feature>
<keyword evidence="1" id="KW-0805">Transcription regulation</keyword>
<organism evidence="4 6">
    <name type="scientific">Enterococcus malodoratus ATCC 43197</name>
    <dbReference type="NCBI Taxonomy" id="1158601"/>
    <lineage>
        <taxon>Bacteria</taxon>
        <taxon>Bacillati</taxon>
        <taxon>Bacillota</taxon>
        <taxon>Bacilli</taxon>
        <taxon>Lactobacillales</taxon>
        <taxon>Enterococcaceae</taxon>
        <taxon>Enterococcus</taxon>
    </lineage>
</organism>
<keyword evidence="2" id="KW-0804">Transcription</keyword>
<dbReference type="Gene3D" id="1.10.10.10">
    <property type="entry name" value="Winged helix-like DNA-binding domain superfamily/Winged helix DNA-binding domain"/>
    <property type="match status" value="1"/>
</dbReference>
<name>R2R702_9ENTE</name>
<dbReference type="PATRIC" id="fig|1158601.3.peg.1319"/>
<evidence type="ECO:0000256" key="1">
    <source>
        <dbReference type="ARBA" id="ARBA00023015"/>
    </source>
</evidence>
<dbReference type="InterPro" id="IPR050661">
    <property type="entry name" value="BglG_antiterminators"/>
</dbReference>
<dbReference type="InterPro" id="IPR007737">
    <property type="entry name" value="Mga_HTH"/>
</dbReference>
<dbReference type="eggNOG" id="COG3711">
    <property type="taxonomic scope" value="Bacteria"/>
</dbReference>
<gene>
    <name evidence="5" type="ORF">I585_04067</name>
    <name evidence="4" type="ORF">UAI_01353</name>
</gene>
<reference evidence="4 6" key="1">
    <citation type="submission" date="2013-02" db="EMBL/GenBank/DDBJ databases">
        <title>The Genome Sequence of Enterococcus malodoratus ATCC_43197.</title>
        <authorList>
            <consortium name="The Broad Institute Genome Sequencing Platform"/>
            <consortium name="The Broad Institute Genome Sequencing Center for Infectious Disease"/>
            <person name="Earl A.M."/>
            <person name="Gilmore M.S."/>
            <person name="Lebreton F."/>
            <person name="Walker B."/>
            <person name="Young S.K."/>
            <person name="Zeng Q."/>
            <person name="Gargeya S."/>
            <person name="Fitzgerald M."/>
            <person name="Haas B."/>
            <person name="Abouelleil A."/>
            <person name="Alvarado L."/>
            <person name="Arachchi H.M."/>
            <person name="Berlin A.M."/>
            <person name="Chapman S.B."/>
            <person name="Dewar J."/>
            <person name="Goldberg J."/>
            <person name="Griggs A."/>
            <person name="Gujja S."/>
            <person name="Hansen M."/>
            <person name="Howarth C."/>
            <person name="Imamovic A."/>
            <person name="Larimer J."/>
            <person name="McCowan C."/>
            <person name="Murphy C."/>
            <person name="Neiman D."/>
            <person name="Pearson M."/>
            <person name="Priest M."/>
            <person name="Roberts A."/>
            <person name="Saif S."/>
            <person name="Shea T."/>
            <person name="Sisk P."/>
            <person name="Sykes S."/>
            <person name="Wortman J."/>
            <person name="Nusbaum C."/>
            <person name="Birren B."/>
        </authorList>
    </citation>
    <scope>NUCLEOTIDE SEQUENCE [LARGE SCALE GENOMIC DNA]</scope>
    <source>
        <strain evidence="4 6">ATCC 43197</strain>
    </source>
</reference>
<keyword evidence="7" id="KW-1185">Reference proteome</keyword>
<sequence>MRHALSSTKNRQIELIELLRTANNYVSVKKIAQKIEAVPKTIISDCQEIEDQWSDIVQIEKNGSGDLHLTEKDNHTVHEIFSDILKESPTFQLLEILFFQPGKLRTDLEKELFLSSSSLYRRIVKLNEGLEMRGLQVDRNNLTLVGADERQVRLFMADYFLEVYDIYEWPFQLDQKKVLATINHLNDHLELKLNFLQKTEFAFLLAVSLIRQDQGFFSTKKQNALAAENVKSYVLPIQELMAPISLPVTEERQNDLIQTIFWFDFGWDNAEEEARIERLCNQTLTLMTDALGIGISDLGRKNCIALLKAVYVSYKVYPYEKHIAYNRDLYNSLTVQRDFAVFTKVLEKTLRDQEAKTRFPWYSMYFHPILFKLFIYWDDLPEQLDALRKPVATEVCSDLGAKHAQFLAYYLKKNYHDKVLLDVQADKIYAEVAPESLVSDLYVTNFSTPEIPEERLFVVEDVPSAKNLSALGRKIEEYRMVTLIKQLSYLN</sequence>
<dbReference type="Proteomes" id="UP000014148">
    <property type="component" value="Unassembled WGS sequence"/>
</dbReference>
<evidence type="ECO:0000259" key="3">
    <source>
        <dbReference type="Pfam" id="PF05043"/>
    </source>
</evidence>
<evidence type="ECO:0000313" key="7">
    <source>
        <dbReference type="Proteomes" id="UP000014148"/>
    </source>
</evidence>
<protein>
    <recommendedName>
        <fullName evidence="3">Mga helix-turn-helix domain-containing protein</fullName>
    </recommendedName>
</protein>
<comment type="caution">
    <text evidence="4">The sequence shown here is derived from an EMBL/GenBank/DDBJ whole genome shotgun (WGS) entry which is preliminary data.</text>
</comment>
<dbReference type="EMBL" id="AJAK01000010">
    <property type="protein sequence ID" value="EOH79375.1"/>
    <property type="molecule type" value="Genomic_DNA"/>
</dbReference>
<dbReference type="RefSeq" id="WP_010740204.1">
    <property type="nucleotide sequence ID" value="NZ_KB946250.1"/>
</dbReference>
<evidence type="ECO:0000313" key="4">
    <source>
        <dbReference type="EMBL" id="EOH79375.1"/>
    </source>
</evidence>
<evidence type="ECO:0000256" key="2">
    <source>
        <dbReference type="ARBA" id="ARBA00023163"/>
    </source>
</evidence>
<evidence type="ECO:0000313" key="5">
    <source>
        <dbReference type="EMBL" id="EOT64866.1"/>
    </source>
</evidence>
<dbReference type="AlphaFoldDB" id="R2R702"/>
<dbReference type="InterPro" id="IPR036388">
    <property type="entry name" value="WH-like_DNA-bd_sf"/>
</dbReference>